<feature type="compositionally biased region" description="Low complexity" evidence="10">
    <location>
        <begin position="868"/>
        <end position="908"/>
    </location>
</feature>
<dbReference type="SUPFAM" id="SSF52768">
    <property type="entry name" value="Arginase/deacetylase"/>
    <property type="match status" value="1"/>
</dbReference>
<dbReference type="Proteomes" id="UP000777482">
    <property type="component" value="Unassembled WGS sequence"/>
</dbReference>
<dbReference type="InterPro" id="IPR000286">
    <property type="entry name" value="HDACs"/>
</dbReference>
<dbReference type="Pfam" id="PF00850">
    <property type="entry name" value="Hist_deacetyl"/>
    <property type="match status" value="1"/>
</dbReference>
<accession>A0A9P6VW32</accession>
<keyword evidence="6" id="KW-0156">Chromatin regulator</keyword>
<evidence type="ECO:0000256" key="10">
    <source>
        <dbReference type="SAM" id="MobiDB-lite"/>
    </source>
</evidence>
<feature type="region of interest" description="Disordered" evidence="10">
    <location>
        <begin position="1"/>
        <end position="111"/>
    </location>
</feature>
<evidence type="ECO:0000256" key="1">
    <source>
        <dbReference type="ARBA" id="ARBA00004123"/>
    </source>
</evidence>
<proteinExistence type="inferred from homology"/>
<reference evidence="13 14" key="1">
    <citation type="submission" date="2020-11" db="EMBL/GenBank/DDBJ databases">
        <title>Kefir isolates.</title>
        <authorList>
            <person name="Marcisauskas S."/>
            <person name="Kim Y."/>
            <person name="Blasche S."/>
        </authorList>
    </citation>
    <scope>NUCLEOTIDE SEQUENCE [LARGE SCALE GENOMIC DNA]</scope>
    <source>
        <strain evidence="13 14">KR</strain>
    </source>
</reference>
<keyword evidence="4" id="KW-0678">Repressor</keyword>
<dbReference type="EMBL" id="PUHQ01000119">
    <property type="protein sequence ID" value="KAG0655488.1"/>
    <property type="molecule type" value="Genomic_DNA"/>
</dbReference>
<dbReference type="Pfam" id="PF09757">
    <property type="entry name" value="Arb2-like"/>
    <property type="match status" value="1"/>
</dbReference>
<dbReference type="Gene3D" id="3.40.800.20">
    <property type="entry name" value="Histone deacetylase domain"/>
    <property type="match status" value="1"/>
</dbReference>
<feature type="compositionally biased region" description="Polar residues" evidence="10">
    <location>
        <begin position="47"/>
        <end position="63"/>
    </location>
</feature>
<feature type="region of interest" description="Disordered" evidence="10">
    <location>
        <begin position="123"/>
        <end position="144"/>
    </location>
</feature>
<keyword evidence="8" id="KW-0804">Transcription</keyword>
<dbReference type="AlphaFoldDB" id="A0A9P6VW32"/>
<keyword evidence="14" id="KW-1185">Reference proteome</keyword>
<keyword evidence="7" id="KW-0805">Transcription regulation</keyword>
<feature type="domain" description="Histone deacetylase" evidence="11">
    <location>
        <begin position="224"/>
        <end position="549"/>
    </location>
</feature>
<dbReference type="PANTHER" id="PTHR10625">
    <property type="entry name" value="HISTONE DEACETYLASE HDAC1-RELATED"/>
    <property type="match status" value="1"/>
</dbReference>
<evidence type="ECO:0000256" key="2">
    <source>
        <dbReference type="ARBA" id="ARBA00007738"/>
    </source>
</evidence>
<feature type="region of interest" description="Disordered" evidence="10">
    <location>
        <begin position="860"/>
        <end position="920"/>
    </location>
</feature>
<dbReference type="OrthoDB" id="424012at2759"/>
<name>A0A9P6VW32_RHOMI</name>
<protein>
    <recommendedName>
        <fullName evidence="3">histone deacetylase</fullName>
        <ecNumber evidence="3">3.5.1.98</ecNumber>
    </recommendedName>
</protein>
<dbReference type="InterPro" id="IPR023696">
    <property type="entry name" value="Ureohydrolase_dom_sf"/>
</dbReference>
<evidence type="ECO:0000256" key="3">
    <source>
        <dbReference type="ARBA" id="ARBA00012111"/>
    </source>
</evidence>
<dbReference type="EC" id="3.5.1.98" evidence="3"/>
<evidence type="ECO:0000256" key="5">
    <source>
        <dbReference type="ARBA" id="ARBA00022801"/>
    </source>
</evidence>
<dbReference type="GO" id="GO:0040029">
    <property type="term" value="P:epigenetic regulation of gene expression"/>
    <property type="evidence" value="ECO:0007669"/>
    <property type="project" value="TreeGrafter"/>
</dbReference>
<feature type="domain" description="Arb2-like" evidence="12">
    <location>
        <begin position="605"/>
        <end position="857"/>
    </location>
</feature>
<gene>
    <name evidence="13" type="primary">HDA1</name>
    <name evidence="13" type="ORF">C6P46_000885</name>
</gene>
<evidence type="ECO:0000256" key="7">
    <source>
        <dbReference type="ARBA" id="ARBA00023015"/>
    </source>
</evidence>
<dbReference type="GO" id="GO:0000118">
    <property type="term" value="C:histone deacetylase complex"/>
    <property type="evidence" value="ECO:0007669"/>
    <property type="project" value="TreeGrafter"/>
</dbReference>
<dbReference type="InterPro" id="IPR037138">
    <property type="entry name" value="His_deacetylse_dom_sf"/>
</dbReference>
<comment type="similarity">
    <text evidence="2">Belongs to the histone deacetylase family. HD type 2 subfamily.</text>
</comment>
<organism evidence="13 14">
    <name type="scientific">Rhodotorula mucilaginosa</name>
    <name type="common">Yeast</name>
    <name type="synonym">Rhodotorula rubra</name>
    <dbReference type="NCBI Taxonomy" id="5537"/>
    <lineage>
        <taxon>Eukaryota</taxon>
        <taxon>Fungi</taxon>
        <taxon>Dikarya</taxon>
        <taxon>Basidiomycota</taxon>
        <taxon>Pucciniomycotina</taxon>
        <taxon>Microbotryomycetes</taxon>
        <taxon>Sporidiobolales</taxon>
        <taxon>Sporidiobolaceae</taxon>
        <taxon>Rhodotorula</taxon>
    </lineage>
</organism>
<dbReference type="InterPro" id="IPR023801">
    <property type="entry name" value="His_deacetylse_dom"/>
</dbReference>
<comment type="subcellular location">
    <subcellularLocation>
        <location evidence="1">Nucleus</location>
    </subcellularLocation>
</comment>
<evidence type="ECO:0000313" key="14">
    <source>
        <dbReference type="Proteomes" id="UP000777482"/>
    </source>
</evidence>
<feature type="compositionally biased region" description="Low complexity" evidence="10">
    <location>
        <begin position="16"/>
        <end position="36"/>
    </location>
</feature>
<dbReference type="InterPro" id="IPR019154">
    <property type="entry name" value="Arb2-like_domain"/>
</dbReference>
<keyword evidence="9" id="KW-0539">Nucleus</keyword>
<feature type="compositionally biased region" description="Polar residues" evidence="10">
    <location>
        <begin position="72"/>
        <end position="82"/>
    </location>
</feature>
<evidence type="ECO:0000256" key="6">
    <source>
        <dbReference type="ARBA" id="ARBA00022853"/>
    </source>
</evidence>
<dbReference type="PANTHER" id="PTHR10625:SF5">
    <property type="entry name" value="HISTONE DEACETYLASE"/>
    <property type="match status" value="1"/>
</dbReference>
<keyword evidence="5" id="KW-0378">Hydrolase</keyword>
<evidence type="ECO:0000256" key="8">
    <source>
        <dbReference type="ARBA" id="ARBA00023163"/>
    </source>
</evidence>
<evidence type="ECO:0000256" key="9">
    <source>
        <dbReference type="ARBA" id="ARBA00023242"/>
    </source>
</evidence>
<evidence type="ECO:0000313" key="13">
    <source>
        <dbReference type="EMBL" id="KAG0655488.1"/>
    </source>
</evidence>
<evidence type="ECO:0000256" key="4">
    <source>
        <dbReference type="ARBA" id="ARBA00022491"/>
    </source>
</evidence>
<dbReference type="GO" id="GO:0141221">
    <property type="term" value="F:histone deacetylase activity, hydrolytic mechanism"/>
    <property type="evidence" value="ECO:0007669"/>
    <property type="project" value="UniProtKB-EC"/>
</dbReference>
<evidence type="ECO:0000259" key="12">
    <source>
        <dbReference type="Pfam" id="PF09757"/>
    </source>
</evidence>
<evidence type="ECO:0000259" key="11">
    <source>
        <dbReference type="Pfam" id="PF00850"/>
    </source>
</evidence>
<comment type="caution">
    <text evidence="13">The sequence shown here is derived from an EMBL/GenBank/DDBJ whole genome shotgun (WGS) entry which is preliminary data.</text>
</comment>
<dbReference type="PRINTS" id="PR01270">
    <property type="entry name" value="HDASUPER"/>
</dbReference>
<sequence>MDGASQPIYTQAIAGTQSDQSQPAAPAASTSTTSAPGLPPPVAIVTDQATKESTPGLASTTDQLAAAHIAPTPSTQDLSSSAAAGAPLHPGQPQFHPFPEQDPNGLPLTGFASVPSRAAVLPNAQPYTRPTPYEPPTVQLGKGLSTSAPQRRFVNDQELKASLTNGNSDLGRTPGVVHEDEVKTLSVEDLKKMGLGRLPSGFCYSARMTLHAPLPRTVEPNDPHPEQPARISGIFNKLLTADAVPKHRWRTDGGLTARMVRVQVREALKEEHTRLTLSIRPALATNAVQTIEYLETCKEFFERLSLYVNPDSAFCARLSCGGVIEMARAVAEGQIRNGFAIVRPPGHHAEPEEAMGFCFFNNAAVAAKWLRTVYGQRPGQPLQRDVNGKEIKMERILILDWDVHHGNGTQRAFEDDKDILYISLHRHGNGFYPGGDYGALDSAGSGTGRGFSVNIPFLNEGMGDADYLYAFQQIVMPIAYEFAPDLVIVSAGYDAAKGDELGKMLVSPDGYAHMTHMLSALAGGKLLLALEGGYNVNSIAESAYACVKVIVGDELPAMPSLGSASLAATNTVADVKRFQAQYWKSMGYAVESEAELSKAGKIESLSDILKAHRVYHLFHEYGLFNVELSVAQLEEAFHDQLLVSENVYDAEVLLVFMHDLGSMKAAYTAATLDTDLERTQLLDVSCEVLDWAMEDHAFGVIDVNLLSHISTVKGGLDPKQDRTLEKRLAMYIWDNIVSLCSAQHVILFGSGAGCHALMDIVRNRSNVSQRVRAAVSIYGHEPPAELDAASGNRPWYKQSSLVLLPSTHPLHDDARRAGKHQKKYGNVYRATAEDESRPTHLLHASMPKVKEFIASKIPQDALLRRPAPESSSGASEGGNAPAALAATASGDKNGSSSSSAGAAAAEGGDVVMNGMSTGNA</sequence>